<feature type="compositionally biased region" description="Polar residues" evidence="8">
    <location>
        <begin position="534"/>
        <end position="544"/>
    </location>
</feature>
<dbReference type="Gene3D" id="3.30.40.10">
    <property type="entry name" value="Zinc/RING finger domain, C3HC4 (zinc finger)"/>
    <property type="match status" value="1"/>
</dbReference>
<evidence type="ECO:0000256" key="7">
    <source>
        <dbReference type="SAM" id="Coils"/>
    </source>
</evidence>
<dbReference type="InterPro" id="IPR001841">
    <property type="entry name" value="Znf_RING"/>
</dbReference>
<dbReference type="SUPFAM" id="SSF101898">
    <property type="entry name" value="NHL repeat"/>
    <property type="match status" value="1"/>
</dbReference>
<organism evidence="10 11">
    <name type="scientific">Priapulus caudatus</name>
    <name type="common">Priapulid worm</name>
    <dbReference type="NCBI Taxonomy" id="37621"/>
    <lineage>
        <taxon>Eukaryota</taxon>
        <taxon>Metazoa</taxon>
        <taxon>Ecdysozoa</taxon>
        <taxon>Scalidophora</taxon>
        <taxon>Priapulida</taxon>
        <taxon>Priapulimorpha</taxon>
        <taxon>Priapulimorphida</taxon>
        <taxon>Priapulidae</taxon>
        <taxon>Priapulus</taxon>
    </lineage>
</organism>
<dbReference type="SMART" id="SM00184">
    <property type="entry name" value="RING"/>
    <property type="match status" value="1"/>
</dbReference>
<dbReference type="CDD" id="cd16524">
    <property type="entry name" value="RING-HC_NHL-1-like"/>
    <property type="match status" value="1"/>
</dbReference>
<feature type="compositionally biased region" description="Basic and acidic residues" evidence="8">
    <location>
        <begin position="410"/>
        <end position="421"/>
    </location>
</feature>
<accession>A0ABM1F032</accession>
<dbReference type="Gene3D" id="2.120.10.30">
    <property type="entry name" value="TolB, C-terminal domain"/>
    <property type="match status" value="3"/>
</dbReference>
<evidence type="ECO:0000256" key="8">
    <source>
        <dbReference type="SAM" id="MobiDB-lite"/>
    </source>
</evidence>
<keyword evidence="2" id="KW-0677">Repeat</keyword>
<evidence type="ECO:0000256" key="3">
    <source>
        <dbReference type="ARBA" id="ARBA00022771"/>
    </source>
</evidence>
<dbReference type="PANTHER" id="PTHR24104">
    <property type="entry name" value="E3 UBIQUITIN-PROTEIN LIGASE NHLRC1-RELATED"/>
    <property type="match status" value="1"/>
</dbReference>
<evidence type="ECO:0000313" key="10">
    <source>
        <dbReference type="Proteomes" id="UP000695022"/>
    </source>
</evidence>
<dbReference type="CDD" id="cd14954">
    <property type="entry name" value="NHL_TRIM71_like"/>
    <property type="match status" value="1"/>
</dbReference>
<dbReference type="PANTHER" id="PTHR24104:SF47">
    <property type="entry name" value="E3 UBIQUITIN-PROTEIN LIGASE NHLRC1"/>
    <property type="match status" value="1"/>
</dbReference>
<dbReference type="InterPro" id="IPR013083">
    <property type="entry name" value="Znf_RING/FYVE/PHD"/>
</dbReference>
<feature type="repeat" description="NHL" evidence="6">
    <location>
        <begin position="934"/>
        <end position="974"/>
    </location>
</feature>
<dbReference type="PROSITE" id="PS51125">
    <property type="entry name" value="NHL"/>
    <property type="match status" value="6"/>
</dbReference>
<sequence length="974" mass="108088">MEKTTATMSGTSTPAEVDAEYAYHMKQLESLLMCPICLDRYRNPKLLPCQHTFCFECLEGCEDIVRRQVKCPECRAEHHIPFKGLDHFPNNLTLCKFLELPTAMLALPAPADGEMADIIEKFAQYGQCANCEENASLSKCGHCDRKICGDCKKGHIDTLRRETVRLLNQAKRTLPRLVEAIDSLNLDTTRQKQNLDSIKQEIQDLVKKLAKELQDRGQLLVSQVENVSRSENSIVQSQMGILQQEKDNITNLVAAYEEKVRDPKSDITDQDMANLKRDLLESLETVRQLSLDCMDNHARVRFVADGEDLHQQVNKFGDVKVVGGRVFNQPQQLIIPQIDVHQSPASTIADTSSYRSTGTRSTSPYRSSYMRDRERDRDNESTTTGSRYSWAGSNRDDGDTGSGTRYGSTRTEEPAPSRRQTDSTLSIMMRYGQMPNVDDLSRLQNDASSRSTPSRDDDRSSAISGQTQRRASLASNEEQSSTASSRCRFLHRRDPPPEEPSPTSSTRESSMASDDSLATNSRPGSRFLRRRAQSPDTAARSKTSSGKHRYNTRRHTHGGSLFGTRDDDDDDDETPVATPTAESGRPTFTADDALTRRSRWSTRAESIDSAPTTPKQSTFQYGAYDPASRARHFDALPDPPPARKSSYQRQNTAIYTGDSPSTSSSGAAAAATPSRAVVETTASRSYANRNSYTNKGSCLKVIGNRGCEVGKFTWPRGIAINPWDNSVVVADSSNHRVQVLDEDGTFQRAFGKHGKGQGEFDGLAGVAVSQSGLIIVSDRYNHRIQIFENTGKFLRAFGREGHLEGQLNYPWGICSDSSNKIYVCDKENHRIQVFSIDGTFIRKIGGRGTGPGQFEHPHYCYVAGGSLYVSDSSNHRVQVFDTDGTYRSSFGSQGMAEGQFNFPRGIAVDSQGYIIVGDSGNNRIQVFKADRTFLTSFGTWGSREGELKGLEGLGLMSNGNIVVSDRENHRVQMF</sequence>
<dbReference type="GeneID" id="106817632"/>
<feature type="repeat" description="NHL" evidence="6">
    <location>
        <begin position="887"/>
        <end position="930"/>
    </location>
</feature>
<evidence type="ECO:0000259" key="9">
    <source>
        <dbReference type="PROSITE" id="PS50089"/>
    </source>
</evidence>
<keyword evidence="10" id="KW-1185">Reference proteome</keyword>
<feature type="compositionally biased region" description="Low complexity" evidence="8">
    <location>
        <begin position="351"/>
        <end position="368"/>
    </location>
</feature>
<gene>
    <name evidence="11" type="primary">LOC106817632</name>
</gene>
<dbReference type="PROSITE" id="PS00518">
    <property type="entry name" value="ZF_RING_1"/>
    <property type="match status" value="1"/>
</dbReference>
<feature type="region of interest" description="Disordered" evidence="8">
    <location>
        <begin position="346"/>
        <end position="422"/>
    </location>
</feature>
<feature type="compositionally biased region" description="Low complexity" evidence="8">
    <location>
        <begin position="659"/>
        <end position="676"/>
    </location>
</feature>
<dbReference type="RefSeq" id="XP_014677803.1">
    <property type="nucleotide sequence ID" value="XM_014822317.1"/>
</dbReference>
<feature type="repeat" description="NHL" evidence="6">
    <location>
        <begin position="797"/>
        <end position="837"/>
    </location>
</feature>
<evidence type="ECO:0000256" key="6">
    <source>
        <dbReference type="PROSITE-ProRule" id="PRU00504"/>
    </source>
</evidence>
<feature type="coiled-coil region" evidence="7">
    <location>
        <begin position="167"/>
        <end position="215"/>
    </location>
</feature>
<dbReference type="Pfam" id="PF00097">
    <property type="entry name" value="zf-C3HC4"/>
    <property type="match status" value="1"/>
</dbReference>
<dbReference type="Proteomes" id="UP000695022">
    <property type="component" value="Unplaced"/>
</dbReference>
<keyword evidence="4" id="KW-0862">Zinc</keyword>
<evidence type="ECO:0000313" key="11">
    <source>
        <dbReference type="RefSeq" id="XP_014677803.1"/>
    </source>
</evidence>
<keyword evidence="7" id="KW-0175">Coiled coil</keyword>
<reference evidence="11" key="1">
    <citation type="submission" date="2025-08" db="UniProtKB">
        <authorList>
            <consortium name="RefSeq"/>
        </authorList>
    </citation>
    <scope>IDENTIFICATION</scope>
</reference>
<feature type="compositionally biased region" description="Basic and acidic residues" evidence="8">
    <location>
        <begin position="369"/>
        <end position="380"/>
    </location>
</feature>
<evidence type="ECO:0000256" key="5">
    <source>
        <dbReference type="PROSITE-ProRule" id="PRU00175"/>
    </source>
</evidence>
<dbReference type="Pfam" id="PF01436">
    <property type="entry name" value="NHL"/>
    <property type="match status" value="6"/>
</dbReference>
<dbReference type="InterPro" id="IPR018957">
    <property type="entry name" value="Znf_C3HC4_RING-type"/>
</dbReference>
<dbReference type="InterPro" id="IPR050952">
    <property type="entry name" value="TRIM-NHL_E3_ligases"/>
</dbReference>
<feature type="domain" description="RING-type" evidence="9">
    <location>
        <begin position="34"/>
        <end position="75"/>
    </location>
</feature>
<proteinExistence type="predicted"/>
<evidence type="ECO:0000256" key="1">
    <source>
        <dbReference type="ARBA" id="ARBA00022723"/>
    </source>
</evidence>
<dbReference type="InterPro" id="IPR001258">
    <property type="entry name" value="NHL_repeat"/>
</dbReference>
<feature type="repeat" description="NHL" evidence="6">
    <location>
        <begin position="699"/>
        <end position="743"/>
    </location>
</feature>
<feature type="compositionally biased region" description="Polar residues" evidence="8">
    <location>
        <begin position="645"/>
        <end position="654"/>
    </location>
</feature>
<feature type="compositionally biased region" description="Low complexity" evidence="8">
    <location>
        <begin position="501"/>
        <end position="516"/>
    </location>
</feature>
<evidence type="ECO:0000256" key="2">
    <source>
        <dbReference type="ARBA" id="ARBA00022737"/>
    </source>
</evidence>
<dbReference type="SUPFAM" id="SSF57850">
    <property type="entry name" value="RING/U-box"/>
    <property type="match status" value="1"/>
</dbReference>
<keyword evidence="1" id="KW-0479">Metal-binding</keyword>
<dbReference type="InterPro" id="IPR017907">
    <property type="entry name" value="Znf_RING_CS"/>
</dbReference>
<keyword evidence="3 5" id="KW-0863">Zinc-finger</keyword>
<feature type="compositionally biased region" description="Basic residues" evidence="8">
    <location>
        <begin position="545"/>
        <end position="557"/>
    </location>
</feature>
<evidence type="ECO:0000256" key="4">
    <source>
        <dbReference type="ARBA" id="ARBA00022833"/>
    </source>
</evidence>
<protein>
    <submittedName>
        <fullName evidence="11">RING finger protein nhl-1-like</fullName>
    </submittedName>
</protein>
<name>A0ABM1F032_PRICU</name>
<dbReference type="InterPro" id="IPR011042">
    <property type="entry name" value="6-blade_b-propeller_TolB-like"/>
</dbReference>
<feature type="compositionally biased region" description="Polar residues" evidence="8">
    <location>
        <begin position="462"/>
        <end position="485"/>
    </location>
</feature>
<feature type="repeat" description="NHL" evidence="6">
    <location>
        <begin position="750"/>
        <end position="790"/>
    </location>
</feature>
<dbReference type="PROSITE" id="PS50089">
    <property type="entry name" value="ZF_RING_2"/>
    <property type="match status" value="1"/>
</dbReference>
<feature type="region of interest" description="Disordered" evidence="8">
    <location>
        <begin position="436"/>
        <end position="680"/>
    </location>
</feature>
<feature type="repeat" description="NHL" evidence="6">
    <location>
        <begin position="841"/>
        <end position="883"/>
    </location>
</feature>
<feature type="compositionally biased region" description="Polar residues" evidence="8">
    <location>
        <begin position="601"/>
        <end position="620"/>
    </location>
</feature>